<feature type="binding site" evidence="4">
    <location>
        <position position="137"/>
    </location>
    <ligand>
        <name>D-ribulose 5-phosphate</name>
        <dbReference type="ChEBI" id="CHEBI:58121"/>
    </ligand>
</feature>
<dbReference type="SUPFAM" id="SSF89623">
    <property type="entry name" value="Ribose/Galactose isomerase RpiB/AlsB"/>
    <property type="match status" value="1"/>
</dbReference>
<reference evidence="5" key="1">
    <citation type="submission" date="2020-10" db="EMBL/GenBank/DDBJ databases">
        <authorList>
            <person name="Gilroy R."/>
        </authorList>
    </citation>
    <scope>NUCLEOTIDE SEQUENCE</scope>
    <source>
        <strain evidence="5">2830</strain>
    </source>
</reference>
<dbReference type="GO" id="GO:0005975">
    <property type="term" value="P:carbohydrate metabolic process"/>
    <property type="evidence" value="ECO:0007669"/>
    <property type="project" value="InterPro"/>
</dbReference>
<dbReference type="GO" id="GO:0004751">
    <property type="term" value="F:ribose-5-phosphate isomerase activity"/>
    <property type="evidence" value="ECO:0007669"/>
    <property type="project" value="UniProtKB-EC"/>
</dbReference>
<dbReference type="PANTHER" id="PTHR43732:SF1">
    <property type="entry name" value="RIBOSE 5-PHOSPHATE ISOMERASE"/>
    <property type="match status" value="1"/>
</dbReference>
<dbReference type="NCBIfam" id="TIGR00689">
    <property type="entry name" value="rpiB_lacA_lacB"/>
    <property type="match status" value="1"/>
</dbReference>
<evidence type="ECO:0000256" key="4">
    <source>
        <dbReference type="PIRSR" id="PIRSR005384-2"/>
    </source>
</evidence>
<dbReference type="EMBL" id="DVMH01000011">
    <property type="protein sequence ID" value="HIU09953.1"/>
    <property type="molecule type" value="Genomic_DNA"/>
</dbReference>
<evidence type="ECO:0000313" key="6">
    <source>
        <dbReference type="Proteomes" id="UP000824124"/>
    </source>
</evidence>
<feature type="binding site" evidence="4">
    <location>
        <position position="110"/>
    </location>
    <ligand>
        <name>D-ribulose 5-phosphate</name>
        <dbReference type="ChEBI" id="CHEBI:58121"/>
    </ligand>
</feature>
<dbReference type="AlphaFoldDB" id="A0A9D1HL69"/>
<dbReference type="InterPro" id="IPR004785">
    <property type="entry name" value="RpiB"/>
</dbReference>
<dbReference type="Proteomes" id="UP000824124">
    <property type="component" value="Unassembled WGS sequence"/>
</dbReference>
<evidence type="ECO:0000256" key="3">
    <source>
        <dbReference type="PIRSR" id="PIRSR005384-1"/>
    </source>
</evidence>
<name>A0A9D1HL69_9FIRM</name>
<dbReference type="NCBIfam" id="TIGR01120">
    <property type="entry name" value="rpiB"/>
    <property type="match status" value="1"/>
</dbReference>
<feature type="binding site" evidence="4">
    <location>
        <position position="133"/>
    </location>
    <ligand>
        <name>D-ribulose 5-phosphate</name>
        <dbReference type="ChEBI" id="CHEBI:58121"/>
    </ligand>
</feature>
<feature type="binding site" evidence="4">
    <location>
        <begin position="67"/>
        <end position="71"/>
    </location>
    <ligand>
        <name>D-ribulose 5-phosphate</name>
        <dbReference type="ChEBI" id="CHEBI:58121"/>
    </ligand>
</feature>
<evidence type="ECO:0000256" key="2">
    <source>
        <dbReference type="ARBA" id="ARBA00023235"/>
    </source>
</evidence>
<feature type="active site" description="Proton acceptor" evidence="3">
    <location>
        <position position="66"/>
    </location>
</feature>
<comment type="similarity">
    <text evidence="1">Belongs to the LacAB/RpiB family.</text>
</comment>
<feature type="active site" description="Proton donor" evidence="3">
    <location>
        <position position="99"/>
    </location>
</feature>
<evidence type="ECO:0000313" key="5">
    <source>
        <dbReference type="EMBL" id="HIU09953.1"/>
    </source>
</evidence>
<dbReference type="Gene3D" id="3.40.1400.10">
    <property type="entry name" value="Sugar-phosphate isomerase, RpiB/LacA/LacB"/>
    <property type="match status" value="1"/>
</dbReference>
<proteinExistence type="inferred from homology"/>
<reference evidence="5" key="2">
    <citation type="journal article" date="2021" name="PeerJ">
        <title>Extensive microbial diversity within the chicken gut microbiome revealed by metagenomics and culture.</title>
        <authorList>
            <person name="Gilroy R."/>
            <person name="Ravi A."/>
            <person name="Getino M."/>
            <person name="Pursley I."/>
            <person name="Horton D.L."/>
            <person name="Alikhan N.F."/>
            <person name="Baker D."/>
            <person name="Gharbi K."/>
            <person name="Hall N."/>
            <person name="Watson M."/>
            <person name="Adriaenssens E.M."/>
            <person name="Foster-Nyarko E."/>
            <person name="Jarju S."/>
            <person name="Secka A."/>
            <person name="Antonio M."/>
            <person name="Oren A."/>
            <person name="Chaudhuri R.R."/>
            <person name="La Ragione R."/>
            <person name="Hildebrand F."/>
            <person name="Pallen M.J."/>
        </authorList>
    </citation>
    <scope>NUCLEOTIDE SEQUENCE</scope>
    <source>
        <strain evidence="5">2830</strain>
    </source>
</reference>
<dbReference type="PIRSF" id="PIRSF005384">
    <property type="entry name" value="RpiB_LacA_B"/>
    <property type="match status" value="1"/>
</dbReference>
<sequence>MMKIALGNDHAAYQLKEQVKAHVEALGYETHDFGTFDEASVDYPDYAFFVGKAVVEGECERGILLCGTGIGIGIAANKIPGIRAALCHDLFSAECSRKHNNANILTMGARVIDPDLALKIVDIWLNTEFEGGRHQRRLDKISNIEDTMAVERAGQLAKIVKEQNK</sequence>
<organism evidence="5 6">
    <name type="scientific">Candidatus Avidehalobacter gallistercoris</name>
    <dbReference type="NCBI Taxonomy" id="2840694"/>
    <lineage>
        <taxon>Bacteria</taxon>
        <taxon>Bacillati</taxon>
        <taxon>Bacillota</taxon>
        <taxon>Clostridia</taxon>
        <taxon>Eubacteriales</taxon>
        <taxon>Peptococcaceae</taxon>
        <taxon>Peptococcaceae incertae sedis</taxon>
        <taxon>Candidatus Avidehalobacter</taxon>
    </lineage>
</organism>
<accession>A0A9D1HL69</accession>
<comment type="caution">
    <text evidence="5">The sequence shown here is derived from an EMBL/GenBank/DDBJ whole genome shotgun (WGS) entry which is preliminary data.</text>
</comment>
<dbReference type="InterPro" id="IPR036569">
    <property type="entry name" value="RpiB_LacA_LacB_sf"/>
</dbReference>
<feature type="binding site" evidence="4">
    <location>
        <begin position="9"/>
        <end position="10"/>
    </location>
    <ligand>
        <name>D-ribulose 5-phosphate</name>
        <dbReference type="ChEBI" id="CHEBI:58121"/>
    </ligand>
</feature>
<feature type="binding site" evidence="4">
    <location>
        <position position="100"/>
    </location>
    <ligand>
        <name>D-ribulose 5-phosphate</name>
        <dbReference type="ChEBI" id="CHEBI:58121"/>
    </ligand>
</feature>
<dbReference type="InterPro" id="IPR003500">
    <property type="entry name" value="RpiB_LacA_LacB"/>
</dbReference>
<dbReference type="NCBIfam" id="NF004051">
    <property type="entry name" value="PRK05571.1"/>
    <property type="match status" value="1"/>
</dbReference>
<dbReference type="InterPro" id="IPR051812">
    <property type="entry name" value="SPI_LacAB/RpiB"/>
</dbReference>
<dbReference type="EC" id="5.3.1.6" evidence="5"/>
<protein>
    <submittedName>
        <fullName evidence="5">Ribose 5-phosphate isomerase B</fullName>
        <ecNumber evidence="5">5.3.1.6</ecNumber>
    </submittedName>
</protein>
<gene>
    <name evidence="5" type="primary">rpiB</name>
    <name evidence="5" type="ORF">IAB00_01665</name>
</gene>
<dbReference type="Pfam" id="PF02502">
    <property type="entry name" value="LacAB_rpiB"/>
    <property type="match status" value="1"/>
</dbReference>
<keyword evidence="2 5" id="KW-0413">Isomerase</keyword>
<dbReference type="PANTHER" id="PTHR43732">
    <property type="entry name" value="RIBOSE 5-PHOSPHATE ISOMERASE-RELATED"/>
    <property type="match status" value="1"/>
</dbReference>
<evidence type="ECO:0000256" key="1">
    <source>
        <dbReference type="ARBA" id="ARBA00008754"/>
    </source>
</evidence>